<evidence type="ECO:0000313" key="3">
    <source>
        <dbReference type="Proteomes" id="UP000515838"/>
    </source>
</evidence>
<sequence>MDKDKARIIAPTTERWVLEVYRTIIETPQDIAWMLLAFFAAALLAYVVVRLSELKRATSPNPRAGLGPPST</sequence>
<keyword evidence="1" id="KW-0812">Transmembrane</keyword>
<dbReference type="RefSeq" id="WP_187574405.1">
    <property type="nucleotide sequence ID" value="NZ_CP060731.1"/>
</dbReference>
<reference evidence="2 3" key="1">
    <citation type="submission" date="2020-08" db="EMBL/GenBank/DDBJ databases">
        <title>Streptomycin Non-resistant strain, P. mexicana.</title>
        <authorList>
            <person name="Ganesh-Kumar S."/>
            <person name="Zhe T."/>
            <person name="Yu Z."/>
            <person name="Min Y."/>
        </authorList>
    </citation>
    <scope>NUCLEOTIDE SEQUENCE [LARGE SCALE GENOMIC DNA]</scope>
    <source>
        <strain evidence="2 3">GTZY2</strain>
    </source>
</reference>
<keyword evidence="1" id="KW-1133">Transmembrane helix</keyword>
<dbReference type="EMBL" id="CP060731">
    <property type="protein sequence ID" value="QNN79239.1"/>
    <property type="molecule type" value="Genomic_DNA"/>
</dbReference>
<feature type="transmembrane region" description="Helical" evidence="1">
    <location>
        <begin position="31"/>
        <end position="49"/>
    </location>
</feature>
<evidence type="ECO:0000313" key="2">
    <source>
        <dbReference type="EMBL" id="QNN79239.1"/>
    </source>
</evidence>
<protein>
    <submittedName>
        <fullName evidence="2">Uncharacterized protein</fullName>
    </submittedName>
</protein>
<dbReference type="AlphaFoldDB" id="A0A7G9TGL4"/>
<keyword evidence="1" id="KW-0472">Membrane</keyword>
<organism evidence="2 3">
    <name type="scientific">Pseudoxanthomonas mexicana</name>
    <dbReference type="NCBI Taxonomy" id="128785"/>
    <lineage>
        <taxon>Bacteria</taxon>
        <taxon>Pseudomonadati</taxon>
        <taxon>Pseudomonadota</taxon>
        <taxon>Gammaproteobacteria</taxon>
        <taxon>Lysobacterales</taxon>
        <taxon>Lysobacteraceae</taxon>
        <taxon>Pseudoxanthomonas</taxon>
    </lineage>
</organism>
<dbReference type="Proteomes" id="UP000515838">
    <property type="component" value="Chromosome"/>
</dbReference>
<accession>A0A7G9TGL4</accession>
<dbReference type="GeneID" id="81470806"/>
<evidence type="ECO:0000256" key="1">
    <source>
        <dbReference type="SAM" id="Phobius"/>
    </source>
</evidence>
<proteinExistence type="predicted"/>
<name>A0A7G9TGL4_PSEMX</name>
<gene>
    <name evidence="2" type="ORF">IAE60_07495</name>
</gene>